<dbReference type="SUPFAM" id="SSF82866">
    <property type="entry name" value="Multidrug efflux transporter AcrB transmembrane domain"/>
    <property type="match status" value="1"/>
</dbReference>
<keyword evidence="4 9" id="KW-0812">Transmembrane</keyword>
<comment type="function">
    <text evidence="9">Part of the Sec protein translocase complex. Interacts with the SecYEG preprotein conducting channel. SecDF uses the proton motive force (PMF) to complete protein translocation after the ATP-dependent function of SecA.</text>
</comment>
<reference evidence="11 12" key="1">
    <citation type="submission" date="2019-06" db="EMBL/GenBank/DDBJ databases">
        <title>Draft genome of Aliikangiella marina GYP-15.</title>
        <authorList>
            <person name="Wang G."/>
        </authorList>
    </citation>
    <scope>NUCLEOTIDE SEQUENCE [LARGE SCALE GENOMIC DNA]</scope>
    <source>
        <strain evidence="11 12">GYP-15</strain>
    </source>
</reference>
<dbReference type="InterPro" id="IPR022645">
    <property type="entry name" value="SecD/SecF_bac"/>
</dbReference>
<dbReference type="Pfam" id="PF07549">
    <property type="entry name" value="Sec_GG"/>
    <property type="match status" value="1"/>
</dbReference>
<dbReference type="GO" id="GO:0005886">
    <property type="term" value="C:plasma membrane"/>
    <property type="evidence" value="ECO:0007669"/>
    <property type="project" value="UniProtKB-SubCell"/>
</dbReference>
<evidence type="ECO:0000256" key="2">
    <source>
        <dbReference type="ARBA" id="ARBA00022448"/>
    </source>
</evidence>
<dbReference type="RefSeq" id="WP_142943052.1">
    <property type="nucleotide sequence ID" value="NZ_VIKR01000004.1"/>
</dbReference>
<evidence type="ECO:0000313" key="11">
    <source>
        <dbReference type="EMBL" id="TQV72913.1"/>
    </source>
</evidence>
<protein>
    <recommendedName>
        <fullName evidence="9">Protein-export membrane protein SecF</fullName>
    </recommendedName>
</protein>
<dbReference type="InterPro" id="IPR005665">
    <property type="entry name" value="SecF_bac"/>
</dbReference>
<keyword evidence="3 9" id="KW-1003">Cell membrane</keyword>
<proteinExistence type="inferred from homology"/>
<comment type="similarity">
    <text evidence="9">Belongs to the SecD/SecF family. SecF subfamily.</text>
</comment>
<feature type="domain" description="Protein export membrane protein SecD/SecF C-terminal" evidence="10">
    <location>
        <begin position="123"/>
        <end position="288"/>
    </location>
</feature>
<feature type="transmembrane region" description="Helical" evidence="9">
    <location>
        <begin position="266"/>
        <end position="289"/>
    </location>
</feature>
<keyword evidence="2 9" id="KW-0813">Transport</keyword>
<dbReference type="InterPro" id="IPR022646">
    <property type="entry name" value="SecD/SecF_CS"/>
</dbReference>
<sequence>MLNDKLSKLRFMGLFLTLFLVLISTGTMLVRGLNLGIDFTGGFITEFSTSQSIEPSKMEQALQAHIVGKFELTSAEDSTNWTVRQPELLSDGTKNDLLTSNAWLKNLQESVLVEKSNITIIPLDSDYIGTQIGQELIEQGGLAMLTALIMILVYLSMRFEWRFALGSVLALFHDIVVVIGIFAWTQLEFNLTVLASMLAIIGYSLNDSIIVADRIRESMKLNQGESLSHVINAAIRSTLTRTLITSGTTLATIGSLWWLAGAPLEGFSVALFFGIFVGTLSSICISATFPELTGLKVDYYQIKEQEARELQESI</sequence>
<evidence type="ECO:0000256" key="7">
    <source>
        <dbReference type="ARBA" id="ARBA00023010"/>
    </source>
</evidence>
<gene>
    <name evidence="9 11" type="primary">secF</name>
    <name evidence="11" type="ORF">FLL45_15725</name>
</gene>
<dbReference type="PANTHER" id="PTHR30081:SF8">
    <property type="entry name" value="PROTEIN TRANSLOCASE SUBUNIT SECF"/>
    <property type="match status" value="1"/>
</dbReference>
<dbReference type="InterPro" id="IPR048634">
    <property type="entry name" value="SecD_SecF_C"/>
</dbReference>
<feature type="transmembrane region" description="Helical" evidence="9">
    <location>
        <begin position="242"/>
        <end position="260"/>
    </location>
</feature>
<evidence type="ECO:0000313" key="12">
    <source>
        <dbReference type="Proteomes" id="UP000317839"/>
    </source>
</evidence>
<dbReference type="EMBL" id="VIKR01000004">
    <property type="protein sequence ID" value="TQV72913.1"/>
    <property type="molecule type" value="Genomic_DNA"/>
</dbReference>
<comment type="caution">
    <text evidence="9">Lacks conserved residue(s) required for the propagation of feature annotation.</text>
</comment>
<dbReference type="NCBIfam" id="TIGR00966">
    <property type="entry name" value="transloc_SecF"/>
    <property type="match status" value="1"/>
</dbReference>
<keyword evidence="5 9" id="KW-0653">Protein transport</keyword>
<dbReference type="PRINTS" id="PR01755">
    <property type="entry name" value="SECFTRNLCASE"/>
</dbReference>
<evidence type="ECO:0000256" key="6">
    <source>
        <dbReference type="ARBA" id="ARBA00022989"/>
    </source>
</evidence>
<dbReference type="NCBIfam" id="TIGR00916">
    <property type="entry name" value="2A0604s01"/>
    <property type="match status" value="1"/>
</dbReference>
<keyword evidence="6 9" id="KW-1133">Transmembrane helix</keyword>
<accession>A0A545T6R7</accession>
<dbReference type="GO" id="GO:0043952">
    <property type="term" value="P:protein transport by the Sec complex"/>
    <property type="evidence" value="ECO:0007669"/>
    <property type="project" value="UniProtKB-UniRule"/>
</dbReference>
<evidence type="ECO:0000256" key="1">
    <source>
        <dbReference type="ARBA" id="ARBA00004651"/>
    </source>
</evidence>
<feature type="transmembrane region" description="Helical" evidence="9">
    <location>
        <begin position="140"/>
        <end position="157"/>
    </location>
</feature>
<comment type="subcellular location">
    <subcellularLocation>
        <location evidence="1 9">Cell membrane</location>
        <topology evidence="1 9">Multi-pass membrane protein</topology>
    </subcellularLocation>
</comment>
<evidence type="ECO:0000256" key="4">
    <source>
        <dbReference type="ARBA" id="ARBA00022692"/>
    </source>
</evidence>
<keyword evidence="8 9" id="KW-0472">Membrane</keyword>
<comment type="subunit">
    <text evidence="9">Forms a complex with SecD. Part of the essential Sec protein translocation apparatus which comprises SecA, SecYEG and auxiliary proteins SecDF-YajC and YidC.</text>
</comment>
<dbReference type="GO" id="GO:0006605">
    <property type="term" value="P:protein targeting"/>
    <property type="evidence" value="ECO:0007669"/>
    <property type="project" value="UniProtKB-UniRule"/>
</dbReference>
<name>A0A545T6R7_9GAMM</name>
<dbReference type="OrthoDB" id="9774769at2"/>
<dbReference type="GO" id="GO:0015450">
    <property type="term" value="F:protein-transporting ATPase activity"/>
    <property type="evidence" value="ECO:0007669"/>
    <property type="project" value="InterPro"/>
</dbReference>
<keyword evidence="7 9" id="KW-0811">Translocation</keyword>
<dbReference type="Pfam" id="PF02355">
    <property type="entry name" value="SecD_SecF_C"/>
    <property type="match status" value="1"/>
</dbReference>
<dbReference type="AlphaFoldDB" id="A0A545T6R7"/>
<dbReference type="InterPro" id="IPR022813">
    <property type="entry name" value="SecD/SecF_arch_bac"/>
</dbReference>
<evidence type="ECO:0000256" key="5">
    <source>
        <dbReference type="ARBA" id="ARBA00022927"/>
    </source>
</evidence>
<dbReference type="Gene3D" id="1.20.1640.10">
    <property type="entry name" value="Multidrug efflux transporter AcrB transmembrane domain"/>
    <property type="match status" value="1"/>
</dbReference>
<dbReference type="PANTHER" id="PTHR30081">
    <property type="entry name" value="PROTEIN-EXPORT MEMBRANE PROTEIN SEC"/>
    <property type="match status" value="1"/>
</dbReference>
<dbReference type="Proteomes" id="UP000317839">
    <property type="component" value="Unassembled WGS sequence"/>
</dbReference>
<evidence type="ECO:0000259" key="10">
    <source>
        <dbReference type="Pfam" id="PF02355"/>
    </source>
</evidence>
<comment type="caution">
    <text evidence="11">The sequence shown here is derived from an EMBL/GenBank/DDBJ whole genome shotgun (WGS) entry which is preliminary data.</text>
</comment>
<evidence type="ECO:0000256" key="9">
    <source>
        <dbReference type="HAMAP-Rule" id="MF_01464"/>
    </source>
</evidence>
<dbReference type="InterPro" id="IPR055344">
    <property type="entry name" value="SecD_SecF_C_bact"/>
</dbReference>
<organism evidence="11 12">
    <name type="scientific">Aliikangiella marina</name>
    <dbReference type="NCBI Taxonomy" id="1712262"/>
    <lineage>
        <taxon>Bacteria</taxon>
        <taxon>Pseudomonadati</taxon>
        <taxon>Pseudomonadota</taxon>
        <taxon>Gammaproteobacteria</taxon>
        <taxon>Oceanospirillales</taxon>
        <taxon>Pleioneaceae</taxon>
        <taxon>Aliikangiella</taxon>
    </lineage>
</organism>
<evidence type="ECO:0000256" key="8">
    <source>
        <dbReference type="ARBA" id="ARBA00023136"/>
    </source>
</evidence>
<evidence type="ECO:0000256" key="3">
    <source>
        <dbReference type="ARBA" id="ARBA00022475"/>
    </source>
</evidence>
<feature type="transmembrane region" description="Helical" evidence="9">
    <location>
        <begin position="191"/>
        <end position="212"/>
    </location>
</feature>
<dbReference type="HAMAP" id="MF_01464_B">
    <property type="entry name" value="SecF_B"/>
    <property type="match status" value="1"/>
</dbReference>
<keyword evidence="12" id="KW-1185">Reference proteome</keyword>
<feature type="transmembrane region" description="Helical" evidence="9">
    <location>
        <begin position="164"/>
        <end position="185"/>
    </location>
</feature>
<dbReference type="GO" id="GO:0065002">
    <property type="term" value="P:intracellular protein transmembrane transport"/>
    <property type="evidence" value="ECO:0007669"/>
    <property type="project" value="UniProtKB-UniRule"/>
</dbReference>